<gene>
    <name evidence="1" type="ORF">MsAc7_10570</name>
</gene>
<dbReference type="EMBL" id="CP131060">
    <property type="protein sequence ID" value="WNY25505.1"/>
    <property type="molecule type" value="Genomic_DNA"/>
</dbReference>
<proteinExistence type="predicted"/>
<dbReference type="AlphaFoldDB" id="A0AA96ZUA6"/>
<evidence type="ECO:0000313" key="1">
    <source>
        <dbReference type="EMBL" id="WNY25505.1"/>
    </source>
</evidence>
<sequence>MSIGFSFQSGPCAPEKIRELFLILKNMSKKHDVEFLGSGNFDDAVFIHFCKAGDIVFWYEDGILRGDCQTNAAGPGFHAAAVDFLDVFMVKSKLDVLVDDETDYYSHRDFEKMRREHFYNWLDNLVQAVYEQFQGAEVGNVFICWGPEQYEPIDIPNTVVTPVGRFSMKNLLIRAKEIDTFAGDFFIWNSREKDARFYRNSALSMLWEDCFFMPSRRSPPDKKVNQDILWHLEKAMKMDSSLPFPVAEYLEICNLAGSKPKSVANLAAYESEFPVGYRKSDVHWRLGNLLLPFPGYFLYSKDRDGRDHVYHDNLEKNWYTYRMTALFGPEPQLDFDDDLFEGSAEPPETFPVKDGICRASYSGKVKENGEEYCQIVAEILSGNQVTLITVYFDEPENRVHVMDRLKGVLANVKDDD</sequence>
<accession>A0AA96ZUA6</accession>
<reference evidence="1 2" key="1">
    <citation type="submission" date="2023-07" db="EMBL/GenBank/DDBJ databases">
        <title>Closed genoem sequence of Methanosarcinaceae archaeon Ac7.</title>
        <authorList>
            <person name="Poehlein A."/>
            <person name="Protasov E."/>
            <person name="Platt K."/>
            <person name="Reeh H."/>
            <person name="Daniel R."/>
            <person name="Brune A."/>
        </authorList>
    </citation>
    <scope>NUCLEOTIDE SEQUENCE [LARGE SCALE GENOMIC DNA]</scope>
    <source>
        <strain evidence="1 2">Ac7</strain>
    </source>
</reference>
<organism evidence="1 2">
    <name type="scientific">Methanolapillus millepedarum</name>
    <dbReference type="NCBI Taxonomy" id="3028296"/>
    <lineage>
        <taxon>Archaea</taxon>
        <taxon>Methanobacteriati</taxon>
        <taxon>Methanobacteriota</taxon>
        <taxon>Stenosarchaea group</taxon>
        <taxon>Methanomicrobia</taxon>
        <taxon>Methanosarcinales</taxon>
        <taxon>Methanosarcinaceae</taxon>
        <taxon>Methanolapillus</taxon>
    </lineage>
</organism>
<dbReference type="Proteomes" id="UP001303587">
    <property type="component" value="Chromosome"/>
</dbReference>
<name>A0AA96ZUA6_9EURY</name>
<dbReference type="GeneID" id="89230165"/>
<evidence type="ECO:0000313" key="2">
    <source>
        <dbReference type="Proteomes" id="UP001303587"/>
    </source>
</evidence>
<keyword evidence="2" id="KW-1185">Reference proteome</keyword>
<dbReference type="RefSeq" id="WP_338101872.1">
    <property type="nucleotide sequence ID" value="NZ_CP131060.1"/>
</dbReference>
<protein>
    <submittedName>
        <fullName evidence="1">Uncharacterized protein</fullName>
    </submittedName>
</protein>